<dbReference type="RefSeq" id="WP_021233063.1">
    <property type="nucleotide sequence ID" value="NZ_ATHL01000042.1"/>
</dbReference>
<sequence length="90" mass="9100">MSDDRRPAKVRVFSSGAPDGNAPSGANAPNPGRRRTDPPQMAAGEALAATDVGKRGGLLWVSLAVLLFLIGSALGGVLYAASVLFPGALL</sequence>
<evidence type="ECO:0000256" key="1">
    <source>
        <dbReference type="SAM" id="MobiDB-lite"/>
    </source>
</evidence>
<keyword evidence="2" id="KW-0472">Membrane</keyword>
<evidence type="ECO:0000256" key="2">
    <source>
        <dbReference type="SAM" id="Phobius"/>
    </source>
</evidence>
<feature type="region of interest" description="Disordered" evidence="1">
    <location>
        <begin position="1"/>
        <end position="42"/>
    </location>
</feature>
<keyword evidence="2" id="KW-1133">Transmembrane helix</keyword>
<accession>T0J220</accession>
<name>T0J220_9SPHN</name>
<dbReference type="Proteomes" id="UP000015527">
    <property type="component" value="Unassembled WGS sequence"/>
</dbReference>
<protein>
    <submittedName>
        <fullName evidence="3">Uncharacterized protein</fullName>
    </submittedName>
</protein>
<gene>
    <name evidence="3" type="ORF">L284_05535</name>
</gene>
<dbReference type="AlphaFoldDB" id="T0J220"/>
<dbReference type="EMBL" id="ATHL01000042">
    <property type="protein sequence ID" value="EQB18175.1"/>
    <property type="molecule type" value="Genomic_DNA"/>
</dbReference>
<reference evidence="3 4" key="1">
    <citation type="journal article" date="2013" name="Genome Announc.">
        <title>Genome Sequence of Novosphingobium lindaniclasticum LE124T, Isolated from a Hexachlorocyclohexane Dumpsite.</title>
        <authorList>
            <person name="Saxena A."/>
            <person name="Nayyar N."/>
            <person name="Sangwan N."/>
            <person name="Kumari R."/>
            <person name="Khurana J.P."/>
            <person name="Lal R."/>
        </authorList>
    </citation>
    <scope>NUCLEOTIDE SEQUENCE [LARGE SCALE GENOMIC DNA]</scope>
    <source>
        <strain evidence="3 4">LE124</strain>
    </source>
</reference>
<dbReference type="OrthoDB" id="7508432at2"/>
<keyword evidence="2" id="KW-0812">Transmembrane</keyword>
<comment type="caution">
    <text evidence="3">The sequence shown here is derived from an EMBL/GenBank/DDBJ whole genome shotgun (WGS) entry which is preliminary data.</text>
</comment>
<dbReference type="PATRIC" id="fig|1096930.3.peg.1092"/>
<evidence type="ECO:0000313" key="3">
    <source>
        <dbReference type="EMBL" id="EQB18175.1"/>
    </source>
</evidence>
<proteinExistence type="predicted"/>
<keyword evidence="4" id="KW-1185">Reference proteome</keyword>
<evidence type="ECO:0000313" key="4">
    <source>
        <dbReference type="Proteomes" id="UP000015527"/>
    </source>
</evidence>
<organism evidence="3 4">
    <name type="scientific">Novosphingobium lindaniclasticum LE124</name>
    <dbReference type="NCBI Taxonomy" id="1096930"/>
    <lineage>
        <taxon>Bacteria</taxon>
        <taxon>Pseudomonadati</taxon>
        <taxon>Pseudomonadota</taxon>
        <taxon>Alphaproteobacteria</taxon>
        <taxon>Sphingomonadales</taxon>
        <taxon>Sphingomonadaceae</taxon>
        <taxon>Novosphingobium</taxon>
    </lineage>
</organism>
<feature type="transmembrane region" description="Helical" evidence="2">
    <location>
        <begin position="58"/>
        <end position="81"/>
    </location>
</feature>